<dbReference type="AlphaFoldDB" id="A0A1D1W687"/>
<accession>A0A1D1W687</accession>
<evidence type="ECO:0000313" key="1">
    <source>
        <dbReference type="EMBL" id="GAV06954.1"/>
    </source>
</evidence>
<evidence type="ECO:0000313" key="2">
    <source>
        <dbReference type="Proteomes" id="UP000186922"/>
    </source>
</evidence>
<dbReference type="EMBL" id="BDGG01000014">
    <property type="protein sequence ID" value="GAV06954.1"/>
    <property type="molecule type" value="Genomic_DNA"/>
</dbReference>
<gene>
    <name evidence="1" type="primary">RvY_16860-1</name>
    <name evidence="1" type="synonym">RvY_16860.1</name>
    <name evidence="1" type="ORF">RvY_16860</name>
</gene>
<reference evidence="1 2" key="1">
    <citation type="journal article" date="2016" name="Nat. Commun.">
        <title>Extremotolerant tardigrade genome and improved radiotolerance of human cultured cells by tardigrade-unique protein.</title>
        <authorList>
            <person name="Hashimoto T."/>
            <person name="Horikawa D.D."/>
            <person name="Saito Y."/>
            <person name="Kuwahara H."/>
            <person name="Kozuka-Hata H."/>
            <person name="Shin-I T."/>
            <person name="Minakuchi Y."/>
            <person name="Ohishi K."/>
            <person name="Motoyama A."/>
            <person name="Aizu T."/>
            <person name="Enomoto A."/>
            <person name="Kondo K."/>
            <person name="Tanaka S."/>
            <person name="Hara Y."/>
            <person name="Koshikawa S."/>
            <person name="Sagara H."/>
            <person name="Miura T."/>
            <person name="Yokobori S."/>
            <person name="Miyagawa K."/>
            <person name="Suzuki Y."/>
            <person name="Kubo T."/>
            <person name="Oyama M."/>
            <person name="Kohara Y."/>
            <person name="Fujiyama A."/>
            <person name="Arakawa K."/>
            <person name="Katayama T."/>
            <person name="Toyoda A."/>
            <person name="Kunieda T."/>
        </authorList>
    </citation>
    <scope>NUCLEOTIDE SEQUENCE [LARGE SCALE GENOMIC DNA]</scope>
    <source>
        <strain evidence="1 2">YOKOZUNA-1</strain>
    </source>
</reference>
<name>A0A1D1W687_RAMVA</name>
<dbReference type="Proteomes" id="UP000186922">
    <property type="component" value="Unassembled WGS sequence"/>
</dbReference>
<keyword evidence="2" id="KW-1185">Reference proteome</keyword>
<sequence>MNKIQGKKILMVIRKIKGLITAERLLSHTDQGEDVHVRMLPS</sequence>
<comment type="caution">
    <text evidence="1">The sequence shown here is derived from an EMBL/GenBank/DDBJ whole genome shotgun (WGS) entry which is preliminary data.</text>
</comment>
<protein>
    <submittedName>
        <fullName evidence="1">Uncharacterized protein</fullName>
    </submittedName>
</protein>
<proteinExistence type="predicted"/>
<organism evidence="1 2">
    <name type="scientific">Ramazzottius varieornatus</name>
    <name type="common">Water bear</name>
    <name type="synonym">Tardigrade</name>
    <dbReference type="NCBI Taxonomy" id="947166"/>
    <lineage>
        <taxon>Eukaryota</taxon>
        <taxon>Metazoa</taxon>
        <taxon>Ecdysozoa</taxon>
        <taxon>Tardigrada</taxon>
        <taxon>Eutardigrada</taxon>
        <taxon>Parachela</taxon>
        <taxon>Hypsibioidea</taxon>
        <taxon>Ramazzottiidae</taxon>
        <taxon>Ramazzottius</taxon>
    </lineage>
</organism>